<comment type="caution">
    <text evidence="1">The sequence shown here is derived from an EMBL/GenBank/DDBJ whole genome shotgun (WGS) entry which is preliminary data.</text>
</comment>
<dbReference type="AlphaFoldDB" id="A0A0F9SQJ0"/>
<sequence length="56" mass="6676">MKKLKAYRKWLKGKAGIGWYTGTEEGWRAALEEVFGWLDYSTEHEKIKDKIQEELE</sequence>
<evidence type="ECO:0000313" key="1">
    <source>
        <dbReference type="EMBL" id="KKN71270.1"/>
    </source>
</evidence>
<gene>
    <name evidence="1" type="ORF">LCGC14_0423130</name>
</gene>
<dbReference type="EMBL" id="LAZR01000387">
    <property type="protein sequence ID" value="KKN71270.1"/>
    <property type="molecule type" value="Genomic_DNA"/>
</dbReference>
<proteinExistence type="predicted"/>
<accession>A0A0F9SQJ0</accession>
<reference evidence="1" key="1">
    <citation type="journal article" date="2015" name="Nature">
        <title>Complex archaea that bridge the gap between prokaryotes and eukaryotes.</title>
        <authorList>
            <person name="Spang A."/>
            <person name="Saw J.H."/>
            <person name="Jorgensen S.L."/>
            <person name="Zaremba-Niedzwiedzka K."/>
            <person name="Martijn J."/>
            <person name="Lind A.E."/>
            <person name="van Eijk R."/>
            <person name="Schleper C."/>
            <person name="Guy L."/>
            <person name="Ettema T.J."/>
        </authorList>
    </citation>
    <scope>NUCLEOTIDE SEQUENCE</scope>
</reference>
<name>A0A0F9SQJ0_9ZZZZ</name>
<protein>
    <submittedName>
        <fullName evidence="1">Uncharacterized protein</fullName>
    </submittedName>
</protein>
<organism evidence="1">
    <name type="scientific">marine sediment metagenome</name>
    <dbReference type="NCBI Taxonomy" id="412755"/>
    <lineage>
        <taxon>unclassified sequences</taxon>
        <taxon>metagenomes</taxon>
        <taxon>ecological metagenomes</taxon>
    </lineage>
</organism>